<evidence type="ECO:0000313" key="2">
    <source>
        <dbReference type="EMBL" id="ACA84381.1"/>
    </source>
</evidence>
<sequence length="495" mass="56413">MRYEASELELAFVSLNKNERPLWALAAVFISYVCMLFLMFFAEKYVGGTILHFIVQPFVVGFCTRYVGRLYSIKARAPSVILFAFLYICIGVLASLQALYFIALPIPMLIVFFTSRIKLTRVQEFALLEYQTTSLDIDLHPRSRKTLYAFLGVLFITALTVYWWTSNANSCMNALEGSNNSFVVESCSYNQFSSLEEMATIEDELSIDLFGTFSLPSPEALLIKEKAESGDVFYQRFYFVILAIFYQKSVLWEGNFIVERHREEVAYWSAITAADGFTPAMIKILNGLLDLPLVSEEQKLEAMDLAEELVINGSEEAYLLTLVGKLVTIEDVRQLFHQQSNTLDLLTEEQLENLMYAYKQGDYFYNLSDFDPSIEVEEPYTKSIRVPRQKDKVIDVLKVMSKKFNDTDASYQVAQMLLRESSLESIDFFTLAAEQGHAYAATKLGSLYFCSGRKVESLSWLKRAIKLGSKEAVAIQRKIIKGESLSVCQRGDRKL</sequence>
<keyword evidence="3" id="KW-1185">Reference proteome</keyword>
<feature type="transmembrane region" description="Helical" evidence="1">
    <location>
        <begin position="49"/>
        <end position="68"/>
    </location>
</feature>
<evidence type="ECO:0008006" key="4">
    <source>
        <dbReference type="Google" id="ProtNLM"/>
    </source>
</evidence>
<dbReference type="HOGENOM" id="CLU_550817_0_0_6"/>
<dbReference type="Gene3D" id="1.25.40.10">
    <property type="entry name" value="Tetratricopeptide repeat domain"/>
    <property type="match status" value="1"/>
</dbReference>
<dbReference type="InterPro" id="IPR011990">
    <property type="entry name" value="TPR-like_helical_dom_sf"/>
</dbReference>
<accession>B1KL40</accession>
<dbReference type="Proteomes" id="UP000002168">
    <property type="component" value="Chromosome"/>
</dbReference>
<evidence type="ECO:0000313" key="3">
    <source>
        <dbReference type="Proteomes" id="UP000002168"/>
    </source>
</evidence>
<proteinExistence type="predicted"/>
<gene>
    <name evidence="2" type="ordered locus">Swoo_0080</name>
</gene>
<evidence type="ECO:0000256" key="1">
    <source>
        <dbReference type="SAM" id="Phobius"/>
    </source>
</evidence>
<protein>
    <recommendedName>
        <fullName evidence="4">Sel1 domain protein repeat-containing protein</fullName>
    </recommendedName>
</protein>
<feature type="transmembrane region" description="Helical" evidence="1">
    <location>
        <begin position="80"/>
        <end position="113"/>
    </location>
</feature>
<dbReference type="RefSeq" id="WP_012322730.1">
    <property type="nucleotide sequence ID" value="NC_010506.1"/>
</dbReference>
<keyword evidence="1" id="KW-0812">Transmembrane</keyword>
<keyword evidence="1" id="KW-0472">Membrane</keyword>
<dbReference type="EMBL" id="CP000961">
    <property type="protein sequence ID" value="ACA84381.1"/>
    <property type="molecule type" value="Genomic_DNA"/>
</dbReference>
<organism evidence="2 3">
    <name type="scientific">Shewanella woodyi (strain ATCC 51908 / MS32)</name>
    <dbReference type="NCBI Taxonomy" id="392500"/>
    <lineage>
        <taxon>Bacteria</taxon>
        <taxon>Pseudomonadati</taxon>
        <taxon>Pseudomonadota</taxon>
        <taxon>Gammaproteobacteria</taxon>
        <taxon>Alteromonadales</taxon>
        <taxon>Shewanellaceae</taxon>
        <taxon>Shewanella</taxon>
    </lineage>
</organism>
<keyword evidence="1" id="KW-1133">Transmembrane helix</keyword>
<feature type="transmembrane region" description="Helical" evidence="1">
    <location>
        <begin position="147"/>
        <end position="165"/>
    </location>
</feature>
<reference evidence="2 3" key="1">
    <citation type="submission" date="2008-02" db="EMBL/GenBank/DDBJ databases">
        <title>Complete sequence of Shewanella woodyi ATCC 51908.</title>
        <authorList>
            <consortium name="US DOE Joint Genome Institute"/>
            <person name="Copeland A."/>
            <person name="Lucas S."/>
            <person name="Lapidus A."/>
            <person name="Glavina del Rio T."/>
            <person name="Dalin E."/>
            <person name="Tice H."/>
            <person name="Bruce D."/>
            <person name="Goodwin L."/>
            <person name="Pitluck S."/>
            <person name="Sims D."/>
            <person name="Brettin T."/>
            <person name="Detter J.C."/>
            <person name="Han C."/>
            <person name="Kuske C.R."/>
            <person name="Schmutz J."/>
            <person name="Larimer F."/>
            <person name="Land M."/>
            <person name="Hauser L."/>
            <person name="Kyrpides N."/>
            <person name="Lykidis A."/>
            <person name="Zhao J.-S."/>
            <person name="Richardson P."/>
        </authorList>
    </citation>
    <scope>NUCLEOTIDE SEQUENCE [LARGE SCALE GENOMIC DNA]</scope>
    <source>
        <strain evidence="3">ATCC 51908 / MS32</strain>
    </source>
</reference>
<feature type="transmembrane region" description="Helical" evidence="1">
    <location>
        <begin position="22"/>
        <end position="42"/>
    </location>
</feature>
<name>B1KL40_SHEWM</name>
<dbReference type="SUPFAM" id="SSF81901">
    <property type="entry name" value="HCP-like"/>
    <property type="match status" value="1"/>
</dbReference>
<dbReference type="AlphaFoldDB" id="B1KL40"/>
<dbReference type="KEGG" id="swd:Swoo_0080"/>